<evidence type="ECO:0000259" key="5">
    <source>
        <dbReference type="PROSITE" id="PS51864"/>
    </source>
</evidence>
<comment type="caution">
    <text evidence="1">Lacks conserved residue(s) required for the propagation of feature annotation.</text>
</comment>
<keyword evidence="7" id="KW-1185">Reference proteome</keyword>
<protein>
    <recommendedName>
        <fullName evidence="2">Metalloendopeptidase</fullName>
        <ecNumber evidence="2">3.4.24.-</ecNumber>
    </recommendedName>
</protein>
<dbReference type="InterPro" id="IPR002083">
    <property type="entry name" value="MATH/TRAF_dom"/>
</dbReference>
<keyword evidence="1 2" id="KW-0479">Metal-binding</keyword>
<dbReference type="CDD" id="cd04280">
    <property type="entry name" value="ZnMc_astacin_like"/>
    <property type="match status" value="1"/>
</dbReference>
<keyword evidence="1 2" id="KW-0645">Protease</keyword>
<dbReference type="GO" id="GO:0004222">
    <property type="term" value="F:metalloendopeptidase activity"/>
    <property type="evidence" value="ECO:0007669"/>
    <property type="project" value="UniProtKB-UniRule"/>
</dbReference>
<proteinExistence type="predicted"/>
<feature type="binding site" evidence="1">
    <location>
        <position position="81"/>
    </location>
    <ligand>
        <name>Zn(2+)</name>
        <dbReference type="ChEBI" id="CHEBI:29105"/>
        <note>catalytic</note>
    </ligand>
</feature>
<evidence type="ECO:0000313" key="6">
    <source>
        <dbReference type="Ensembl" id="ENSKMAP00000016432.1"/>
    </source>
</evidence>
<dbReference type="SUPFAM" id="SSF55486">
    <property type="entry name" value="Metalloproteases ('zincins'), catalytic domain"/>
    <property type="match status" value="1"/>
</dbReference>
<dbReference type="GO" id="GO:0008270">
    <property type="term" value="F:zinc ion binding"/>
    <property type="evidence" value="ECO:0007669"/>
    <property type="project" value="UniProtKB-UniRule"/>
</dbReference>
<dbReference type="PANTHER" id="PTHR10127:SF903">
    <property type="entry name" value="MEPRIN A SUBUNIT"/>
    <property type="match status" value="1"/>
</dbReference>
<dbReference type="SUPFAM" id="SSF49899">
    <property type="entry name" value="Concanavalin A-like lectins/glucanases"/>
    <property type="match status" value="1"/>
</dbReference>
<dbReference type="PROSITE" id="PS51864">
    <property type="entry name" value="ASTACIN"/>
    <property type="match status" value="1"/>
</dbReference>
<dbReference type="AlphaFoldDB" id="A0A3Q3FVH4"/>
<dbReference type="InterPro" id="IPR000998">
    <property type="entry name" value="MAM_dom"/>
</dbReference>
<dbReference type="SMART" id="SM00137">
    <property type="entry name" value="MAM"/>
    <property type="match status" value="1"/>
</dbReference>
<keyword evidence="1 2" id="KW-0862">Zinc</keyword>
<organism evidence="6 7">
    <name type="scientific">Kryptolebias marmoratus</name>
    <name type="common">Mangrove killifish</name>
    <name type="synonym">Rivulus marmoratus</name>
    <dbReference type="NCBI Taxonomy" id="37003"/>
    <lineage>
        <taxon>Eukaryota</taxon>
        <taxon>Metazoa</taxon>
        <taxon>Chordata</taxon>
        <taxon>Craniata</taxon>
        <taxon>Vertebrata</taxon>
        <taxon>Euteleostomi</taxon>
        <taxon>Actinopterygii</taxon>
        <taxon>Neopterygii</taxon>
        <taxon>Teleostei</taxon>
        <taxon>Neoteleostei</taxon>
        <taxon>Acanthomorphata</taxon>
        <taxon>Ovalentaria</taxon>
        <taxon>Atherinomorphae</taxon>
        <taxon>Cyprinodontiformes</taxon>
        <taxon>Rivulidae</taxon>
        <taxon>Kryptolebias</taxon>
    </lineage>
</organism>
<dbReference type="Pfam" id="PF01400">
    <property type="entry name" value="Astacin"/>
    <property type="match status" value="1"/>
</dbReference>
<keyword evidence="1 2" id="KW-0482">Metalloprotease</keyword>
<accession>A0A3Q3FVH4</accession>
<dbReference type="GeneTree" id="ENSGT00950000183111"/>
<dbReference type="GO" id="GO:0016020">
    <property type="term" value="C:membrane"/>
    <property type="evidence" value="ECO:0007669"/>
    <property type="project" value="InterPro"/>
</dbReference>
<feature type="region of interest" description="Disordered" evidence="3">
    <location>
        <begin position="212"/>
        <end position="233"/>
    </location>
</feature>
<dbReference type="GO" id="GO:0006508">
    <property type="term" value="P:proteolysis"/>
    <property type="evidence" value="ECO:0007669"/>
    <property type="project" value="UniProtKB-KW"/>
</dbReference>
<dbReference type="Gene3D" id="2.60.120.200">
    <property type="match status" value="1"/>
</dbReference>
<feature type="compositionally biased region" description="Polar residues" evidence="3">
    <location>
        <begin position="216"/>
        <end position="232"/>
    </location>
</feature>
<dbReference type="SUPFAM" id="SSF49599">
    <property type="entry name" value="TRAF domain-like"/>
    <property type="match status" value="1"/>
</dbReference>
<dbReference type="EC" id="3.4.24.-" evidence="2"/>
<dbReference type="InterPro" id="IPR034035">
    <property type="entry name" value="Astacin-like_dom"/>
</dbReference>
<evidence type="ECO:0000256" key="3">
    <source>
        <dbReference type="SAM" id="MobiDB-lite"/>
    </source>
</evidence>
<dbReference type="Gene3D" id="2.60.210.10">
    <property type="entry name" value="Apoptosis, Tumor Necrosis Factor Receptor Associated Protein 2, Chain A"/>
    <property type="match status" value="1"/>
</dbReference>
<feature type="domain" description="Peptidase M12A" evidence="5">
    <location>
        <begin position="1"/>
        <end position="175"/>
    </location>
</feature>
<name>A0A3Q3FVH4_KRYMA</name>
<feature type="active site" evidence="1">
    <location>
        <position position="72"/>
    </location>
</feature>
<dbReference type="OMA" id="HIVEHEF"/>
<keyword evidence="1 2" id="KW-0378">Hydrolase</keyword>
<dbReference type="SMART" id="SM00235">
    <property type="entry name" value="ZnMc"/>
    <property type="match status" value="1"/>
</dbReference>
<feature type="binding site" evidence="1">
    <location>
        <position position="71"/>
    </location>
    <ligand>
        <name>Zn(2+)</name>
        <dbReference type="ChEBI" id="CHEBI:29105"/>
        <note>catalytic</note>
    </ligand>
</feature>
<dbReference type="PRINTS" id="PR00480">
    <property type="entry name" value="ASTACIN"/>
</dbReference>
<dbReference type="InterPro" id="IPR013320">
    <property type="entry name" value="ConA-like_dom_sf"/>
</dbReference>
<dbReference type="CDD" id="cd06263">
    <property type="entry name" value="MAM"/>
    <property type="match status" value="1"/>
</dbReference>
<dbReference type="PRINTS" id="PR00020">
    <property type="entry name" value="MAMDOMAIN"/>
</dbReference>
<feature type="binding site" evidence="1">
    <location>
        <position position="75"/>
    </location>
    <ligand>
        <name>Zn(2+)</name>
        <dbReference type="ChEBI" id="CHEBI:29105"/>
        <note>catalytic</note>
    </ligand>
</feature>
<dbReference type="InterPro" id="IPR008974">
    <property type="entry name" value="TRAF-like"/>
</dbReference>
<dbReference type="Gene3D" id="3.40.390.10">
    <property type="entry name" value="Collagenase (Catalytic Domain)"/>
    <property type="match status" value="1"/>
</dbReference>
<dbReference type="Pfam" id="PF00629">
    <property type="entry name" value="MAM"/>
    <property type="match status" value="1"/>
</dbReference>
<reference evidence="6" key="1">
    <citation type="submission" date="2025-08" db="UniProtKB">
        <authorList>
            <consortium name="Ensembl"/>
        </authorList>
    </citation>
    <scope>IDENTIFICATION</scope>
</reference>
<evidence type="ECO:0000256" key="1">
    <source>
        <dbReference type="PROSITE-ProRule" id="PRU01211"/>
    </source>
</evidence>
<evidence type="ECO:0000256" key="2">
    <source>
        <dbReference type="RuleBase" id="RU361183"/>
    </source>
</evidence>
<dbReference type="Proteomes" id="UP000264800">
    <property type="component" value="Unplaced"/>
</dbReference>
<sequence length="587" mass="66084">MEELNAIGVILRAFDSFRVKSCIDFVPRISEEYYISVQKLNGCFSDIGKSEANEQVLSIGKHCDFVHIVEHEFLHALGFFHEQSRYDRDDYVTIVTENIQEDYKDNFEVLSRENSSTQGTPYDYWSVMHYSKYEFSIGNGSTIITKDPKFQNVIGQTLGMSPLDALELNLFYKCNSTIAFKMYCGFTNGTMCEMNRCSQSGNGWKIVTQVHGGPSSDHTNLPSGNNNNSQETGYFMHASTASGLEGDSARLETQRMDLRRECNAQCLQFYYYHSGNKSDELNIWIREFQDGQDPTGTLRLMGHITGPPTSHWKLQHVSLNATKQFQVVFEARKGAENSTGGFSVDDISLSETECPHVTLQIDEFEKLFNSTSDIKTIIYSPRQYSKEGYAYRAAASINKTFVGLYVQLVSGDSDNELEWPCLQRQITLQMLDQTPNFQLQMSKQRSFTTSQNQATSNGTVYWTNPRETGEQIVDENEGLIYVGPLVGLHKFTSLEEMQLRDFLKGGSAIFTFNFQDLTPLANGSTLPCPQLKPVNATQLAKHLDESPCPSWTLSTTVPPQTTVKSLAPEMAASPALTFLLVLKLLEL</sequence>
<dbReference type="InterPro" id="IPR024079">
    <property type="entry name" value="MetalloPept_cat_dom_sf"/>
</dbReference>
<comment type="cofactor">
    <cofactor evidence="1 2">
        <name>Zn(2+)</name>
        <dbReference type="ChEBI" id="CHEBI:29105"/>
    </cofactor>
    <text evidence="1 2">Binds 1 zinc ion per subunit.</text>
</comment>
<reference evidence="6" key="2">
    <citation type="submission" date="2025-09" db="UniProtKB">
        <authorList>
            <consortium name="Ensembl"/>
        </authorList>
    </citation>
    <scope>IDENTIFICATION</scope>
</reference>
<evidence type="ECO:0000259" key="4">
    <source>
        <dbReference type="PROSITE" id="PS50060"/>
    </source>
</evidence>
<dbReference type="PROSITE" id="PS50060">
    <property type="entry name" value="MAM_2"/>
    <property type="match status" value="1"/>
</dbReference>
<dbReference type="PANTHER" id="PTHR10127">
    <property type="entry name" value="DISCOIDIN, CUB, EGF, LAMININ , AND ZINC METALLOPROTEASE DOMAIN CONTAINING"/>
    <property type="match status" value="1"/>
</dbReference>
<dbReference type="InterPro" id="IPR006026">
    <property type="entry name" value="Peptidase_Metallo"/>
</dbReference>
<dbReference type="Pfam" id="PF22486">
    <property type="entry name" value="MATH_2"/>
    <property type="match status" value="1"/>
</dbReference>
<evidence type="ECO:0000313" key="7">
    <source>
        <dbReference type="Proteomes" id="UP000264800"/>
    </source>
</evidence>
<dbReference type="InterPro" id="IPR001506">
    <property type="entry name" value="Peptidase_M12A"/>
</dbReference>
<dbReference type="Ensembl" id="ENSKMAT00000016663.1">
    <property type="protein sequence ID" value="ENSKMAP00000016432.1"/>
    <property type="gene ID" value="ENSKMAG00000012267.1"/>
</dbReference>
<feature type="domain" description="MAM" evidence="4">
    <location>
        <begin position="182"/>
        <end position="356"/>
    </location>
</feature>